<dbReference type="CDD" id="cd01741">
    <property type="entry name" value="GATase1_1"/>
    <property type="match status" value="1"/>
</dbReference>
<evidence type="ECO:0000259" key="1">
    <source>
        <dbReference type="Pfam" id="PF00117"/>
    </source>
</evidence>
<dbReference type="RefSeq" id="WP_048579835.1">
    <property type="nucleotide sequence ID" value="NZ_LFNT01000003.1"/>
</dbReference>
<keyword evidence="2" id="KW-0808">Transferase</keyword>
<name>A0A0J7ZMG4_STRVR</name>
<gene>
    <name evidence="2" type="ORF">ACM01_05205</name>
</gene>
<protein>
    <submittedName>
        <fullName evidence="2">Aminotransferase</fullName>
    </submittedName>
</protein>
<dbReference type="GO" id="GO:0005829">
    <property type="term" value="C:cytosol"/>
    <property type="evidence" value="ECO:0007669"/>
    <property type="project" value="TreeGrafter"/>
</dbReference>
<dbReference type="PANTHER" id="PTHR42695">
    <property type="entry name" value="GLUTAMINE AMIDOTRANSFERASE YLR126C-RELATED"/>
    <property type="match status" value="1"/>
</dbReference>
<reference evidence="2 3" key="1">
    <citation type="submission" date="2015-06" db="EMBL/GenBank/DDBJ databases">
        <authorList>
            <person name="Ju K.-S."/>
            <person name="Doroghazi J.R."/>
            <person name="Metcalf W.W."/>
        </authorList>
    </citation>
    <scope>NUCLEOTIDE SEQUENCE [LARGE SCALE GENOMIC DNA]</scope>
    <source>
        <strain evidence="2 3">NRRL 3414</strain>
    </source>
</reference>
<dbReference type="OrthoDB" id="5196541at2"/>
<comment type="caution">
    <text evidence="2">The sequence shown here is derived from an EMBL/GenBank/DDBJ whole genome shotgun (WGS) entry which is preliminary data.</text>
</comment>
<dbReference type="InterPro" id="IPR029062">
    <property type="entry name" value="Class_I_gatase-like"/>
</dbReference>
<sequence length="236" mass="25477">MRALVIQHDHVTEPGLVGARLAERGYDLTAVTVVPEGRHHAPDVAFDFPDAGDWDLIVSLGAPWSVYDETAVGGWIDGELALLRKAHHLAVPVLGVCFGAQALTTALGGSVEASPRPEIGWTEVDTHDPSLVGRGPWLQWHYDRCVPPPEAEVVARNEVCVQAFRAGRSMGVQFHPEITTRMLSGWLALGGAEQCVRQGLDPDELLARSRAMEPAARANARHLVDGFLDGVAYVAD</sequence>
<dbReference type="EMBL" id="LFNT01000003">
    <property type="protein sequence ID" value="KMS76572.1"/>
    <property type="molecule type" value="Genomic_DNA"/>
</dbReference>
<evidence type="ECO:0000313" key="2">
    <source>
        <dbReference type="EMBL" id="KMS76572.1"/>
    </source>
</evidence>
<dbReference type="AlphaFoldDB" id="A0A0J7ZMG4"/>
<dbReference type="SUPFAM" id="SSF52317">
    <property type="entry name" value="Class I glutamine amidotransferase-like"/>
    <property type="match status" value="1"/>
</dbReference>
<dbReference type="PATRIC" id="fig|1938.3.peg.4968"/>
<keyword evidence="2" id="KW-0032">Aminotransferase</keyword>
<dbReference type="PANTHER" id="PTHR42695:SF5">
    <property type="entry name" value="GLUTAMINE AMIDOTRANSFERASE YLR126C-RELATED"/>
    <property type="match status" value="1"/>
</dbReference>
<dbReference type="PROSITE" id="PS51273">
    <property type="entry name" value="GATASE_TYPE_1"/>
    <property type="match status" value="1"/>
</dbReference>
<accession>A0A0J7ZMG4</accession>
<feature type="domain" description="Glutamine amidotransferase" evidence="1">
    <location>
        <begin position="51"/>
        <end position="180"/>
    </location>
</feature>
<dbReference type="Gene3D" id="3.40.50.880">
    <property type="match status" value="1"/>
</dbReference>
<dbReference type="GO" id="GO:0008483">
    <property type="term" value="F:transaminase activity"/>
    <property type="evidence" value="ECO:0007669"/>
    <property type="project" value="UniProtKB-KW"/>
</dbReference>
<dbReference type="InterPro" id="IPR044992">
    <property type="entry name" value="ChyE-like"/>
</dbReference>
<dbReference type="Pfam" id="PF00117">
    <property type="entry name" value="GATase"/>
    <property type="match status" value="1"/>
</dbReference>
<evidence type="ECO:0000313" key="3">
    <source>
        <dbReference type="Proteomes" id="UP000037432"/>
    </source>
</evidence>
<organism evidence="2 3">
    <name type="scientific">Streptomyces viridochromogenes</name>
    <dbReference type="NCBI Taxonomy" id="1938"/>
    <lineage>
        <taxon>Bacteria</taxon>
        <taxon>Bacillati</taxon>
        <taxon>Actinomycetota</taxon>
        <taxon>Actinomycetes</taxon>
        <taxon>Kitasatosporales</taxon>
        <taxon>Streptomycetaceae</taxon>
        <taxon>Streptomyces</taxon>
    </lineage>
</organism>
<dbReference type="Proteomes" id="UP000037432">
    <property type="component" value="Unassembled WGS sequence"/>
</dbReference>
<proteinExistence type="predicted"/>
<dbReference type="InterPro" id="IPR017926">
    <property type="entry name" value="GATASE"/>
</dbReference>